<dbReference type="Gene3D" id="3.20.20.370">
    <property type="entry name" value="Glycoside hydrolase/deacetylase"/>
    <property type="match status" value="1"/>
</dbReference>
<gene>
    <name evidence="1" type="ORF">ELLFYP34_01043</name>
</gene>
<proteinExistence type="predicted"/>
<organism evidence="1">
    <name type="scientific">Eubacterium limosum</name>
    <dbReference type="NCBI Taxonomy" id="1736"/>
    <lineage>
        <taxon>Bacteria</taxon>
        <taxon>Bacillati</taxon>
        <taxon>Bacillota</taxon>
        <taxon>Clostridia</taxon>
        <taxon>Eubacteriales</taxon>
        <taxon>Eubacteriaceae</taxon>
        <taxon>Eubacterium</taxon>
    </lineage>
</organism>
<accession>A0A6N3H8F1</accession>
<reference evidence="1" key="1">
    <citation type="submission" date="2019-11" db="EMBL/GenBank/DDBJ databases">
        <authorList>
            <person name="Feng L."/>
        </authorList>
    </citation>
    <scope>NUCLEOTIDE SEQUENCE</scope>
    <source>
        <strain evidence="1">ElimosumLFYP34</strain>
    </source>
</reference>
<protein>
    <submittedName>
        <fullName evidence="1">Polysaccharide deacetylase</fullName>
    </submittedName>
</protein>
<dbReference type="GO" id="GO:0005975">
    <property type="term" value="P:carbohydrate metabolic process"/>
    <property type="evidence" value="ECO:0007669"/>
    <property type="project" value="InterPro"/>
</dbReference>
<dbReference type="CDD" id="cd10925">
    <property type="entry name" value="CE4_u1"/>
    <property type="match status" value="1"/>
</dbReference>
<dbReference type="InterPro" id="IPR018763">
    <property type="entry name" value="DUF2334"/>
</dbReference>
<evidence type="ECO:0000313" key="1">
    <source>
        <dbReference type="EMBL" id="VYU73184.1"/>
    </source>
</evidence>
<dbReference type="SUPFAM" id="SSF88713">
    <property type="entry name" value="Glycoside hydrolase/deacetylase"/>
    <property type="match status" value="1"/>
</dbReference>
<sequence>MYLLRLDDASEYMDTAKWKKIERILDQYKIKPMVGVIPNNEDTSLITRYKQDPLFWNKVYRWIDKGWAIAMHGYNHVYSSNDGGINPVNQQSEFAGMSYEEQCVKIEKALTIFEKKKIDTKVFFAPSHTFDDNTLKALKDKTNIRIISDTIANKIYYQNGFYFIPQQSGQVRKLPFKVITFCYHPNTMNVSAFSRLESFIKKNCNKFTSMDQLEFDPNKQLSFYDRLLKKGYFGLKKLRKRR</sequence>
<dbReference type="AlphaFoldDB" id="A0A6N3H8F1"/>
<dbReference type="InterPro" id="IPR011330">
    <property type="entry name" value="Glyco_hydro/deAcase_b/a-brl"/>
</dbReference>
<dbReference type="Pfam" id="PF10096">
    <property type="entry name" value="DUF2334"/>
    <property type="match status" value="1"/>
</dbReference>
<name>A0A6N3H8F1_EUBLI</name>
<dbReference type="EMBL" id="CACRTR010000023">
    <property type="protein sequence ID" value="VYU73184.1"/>
    <property type="molecule type" value="Genomic_DNA"/>
</dbReference>